<dbReference type="InterPro" id="IPR001229">
    <property type="entry name" value="Jacalin-like_lectin_dom"/>
</dbReference>
<organism evidence="2 3">
    <name type="scientific">Phytophthora megakarya</name>
    <dbReference type="NCBI Taxonomy" id="4795"/>
    <lineage>
        <taxon>Eukaryota</taxon>
        <taxon>Sar</taxon>
        <taxon>Stramenopiles</taxon>
        <taxon>Oomycota</taxon>
        <taxon>Peronosporomycetes</taxon>
        <taxon>Peronosporales</taxon>
        <taxon>Peronosporaceae</taxon>
        <taxon>Phytophthora</taxon>
    </lineage>
</organism>
<evidence type="ECO:0000259" key="1">
    <source>
        <dbReference type="SMART" id="SM00915"/>
    </source>
</evidence>
<dbReference type="Gene3D" id="2.100.10.30">
    <property type="entry name" value="Jacalin-like lectin domain"/>
    <property type="match status" value="1"/>
</dbReference>
<dbReference type="AlphaFoldDB" id="A0A225VFG1"/>
<protein>
    <recommendedName>
        <fullName evidence="1">Jacalin-type lectin domain-containing protein</fullName>
    </recommendedName>
</protein>
<dbReference type="Proteomes" id="UP000198211">
    <property type="component" value="Unassembled WGS sequence"/>
</dbReference>
<reference evidence="3" key="1">
    <citation type="submission" date="2017-03" db="EMBL/GenBank/DDBJ databases">
        <title>Phytopthora megakarya and P. palmivora, two closely related causual agents of cacao black pod achieved similar genome size and gene model numbers by different mechanisms.</title>
        <authorList>
            <person name="Ali S."/>
            <person name="Shao J."/>
            <person name="Larry D.J."/>
            <person name="Kronmiller B."/>
            <person name="Shen D."/>
            <person name="Strem M.D."/>
            <person name="Melnick R.L."/>
            <person name="Guiltinan M.J."/>
            <person name="Tyler B.M."/>
            <person name="Meinhardt L.W."/>
            <person name="Bailey B.A."/>
        </authorList>
    </citation>
    <scope>NUCLEOTIDE SEQUENCE [LARGE SCALE GENOMIC DNA]</scope>
    <source>
        <strain evidence="3">zdho120</strain>
    </source>
</reference>
<sequence length="302" mass="33914">MLHGRTQPKSYPKCYLDVGSIDQKGCCVGHKHSNSAFGTQPLLKDRFPKYDKKYTPGSCLCSARVLATNNSTQLSKSFGGIHGTKFSDKASVVNGQTLRSISIYTGTRFVTGISLEINKPKPRKRKLVLGPKEHITSMEVYWDTVLRRTRIVYLGFNITRSLRVSKRKQRAPKGFYLGGVFGLADKGIVKLGVIWTRISAKASRAPLSVAILTSMSGSTDSSTLEPTSASDDTSLLERSLHQTPDRKLRIPQLQAVLQQNPLRLQGYLRQHHRRQINTKSIRFEWFRNRICFAFRDICIGIG</sequence>
<dbReference type="InterPro" id="IPR036404">
    <property type="entry name" value="Jacalin-like_lectin_dom_sf"/>
</dbReference>
<keyword evidence="3" id="KW-1185">Reference proteome</keyword>
<gene>
    <name evidence="2" type="ORF">PHMEG_00024049</name>
</gene>
<evidence type="ECO:0000313" key="2">
    <source>
        <dbReference type="EMBL" id="OWZ04105.1"/>
    </source>
</evidence>
<dbReference type="OrthoDB" id="107091at2759"/>
<comment type="caution">
    <text evidence="2">The sequence shown here is derived from an EMBL/GenBank/DDBJ whole genome shotgun (WGS) entry which is preliminary data.</text>
</comment>
<feature type="domain" description="Jacalin-type lectin" evidence="1">
    <location>
        <begin position="83"/>
        <end position="197"/>
    </location>
</feature>
<dbReference type="SUPFAM" id="SSF51101">
    <property type="entry name" value="Mannose-binding lectins"/>
    <property type="match status" value="1"/>
</dbReference>
<accession>A0A225VFG1</accession>
<proteinExistence type="predicted"/>
<evidence type="ECO:0000313" key="3">
    <source>
        <dbReference type="Proteomes" id="UP000198211"/>
    </source>
</evidence>
<dbReference type="SMART" id="SM00915">
    <property type="entry name" value="Jacalin"/>
    <property type="match status" value="1"/>
</dbReference>
<dbReference type="EMBL" id="NBNE01005147">
    <property type="protein sequence ID" value="OWZ04105.1"/>
    <property type="molecule type" value="Genomic_DNA"/>
</dbReference>
<name>A0A225VFG1_9STRA</name>
<dbReference type="Pfam" id="PF01419">
    <property type="entry name" value="Jacalin"/>
    <property type="match status" value="1"/>
</dbReference>